<dbReference type="AlphaFoldDB" id="B4G7H2"/>
<feature type="compositionally biased region" description="Basic and acidic residues" evidence="1">
    <location>
        <begin position="50"/>
        <end position="59"/>
    </location>
</feature>
<accession>B4G7H2</accession>
<keyword evidence="3" id="KW-1185">Reference proteome</keyword>
<feature type="compositionally biased region" description="Polar residues" evidence="1">
    <location>
        <begin position="173"/>
        <end position="186"/>
    </location>
</feature>
<evidence type="ECO:0000313" key="2">
    <source>
        <dbReference type="EMBL" id="EDW29305.1"/>
    </source>
</evidence>
<dbReference type="Proteomes" id="UP000008744">
    <property type="component" value="Unassembled WGS sequence"/>
</dbReference>
<dbReference type="HOGENOM" id="CLU_1455889_0_0_1"/>
<reference evidence="2 3" key="1">
    <citation type="journal article" date="2007" name="Nature">
        <title>Evolution of genes and genomes on the Drosophila phylogeny.</title>
        <authorList>
            <consortium name="Drosophila 12 Genomes Consortium"/>
            <person name="Clark A.G."/>
            <person name="Eisen M.B."/>
            <person name="Smith D.R."/>
            <person name="Bergman C.M."/>
            <person name="Oliver B."/>
            <person name="Markow T.A."/>
            <person name="Kaufman T.C."/>
            <person name="Kellis M."/>
            <person name="Gelbart W."/>
            <person name="Iyer V.N."/>
            <person name="Pollard D.A."/>
            <person name="Sackton T.B."/>
            <person name="Larracuente A.M."/>
            <person name="Singh N.D."/>
            <person name="Abad J.P."/>
            <person name="Abt D.N."/>
            <person name="Adryan B."/>
            <person name="Aguade M."/>
            <person name="Akashi H."/>
            <person name="Anderson W.W."/>
            <person name="Aquadro C.F."/>
            <person name="Ardell D.H."/>
            <person name="Arguello R."/>
            <person name="Artieri C.G."/>
            <person name="Barbash D.A."/>
            <person name="Barker D."/>
            <person name="Barsanti P."/>
            <person name="Batterham P."/>
            <person name="Batzoglou S."/>
            <person name="Begun D."/>
            <person name="Bhutkar A."/>
            <person name="Blanco E."/>
            <person name="Bosak S.A."/>
            <person name="Bradley R.K."/>
            <person name="Brand A.D."/>
            <person name="Brent M.R."/>
            <person name="Brooks A.N."/>
            <person name="Brown R.H."/>
            <person name="Butlin R.K."/>
            <person name="Caggese C."/>
            <person name="Calvi B.R."/>
            <person name="Bernardo de Carvalho A."/>
            <person name="Caspi A."/>
            <person name="Castrezana S."/>
            <person name="Celniker S.E."/>
            <person name="Chang J.L."/>
            <person name="Chapple C."/>
            <person name="Chatterji S."/>
            <person name="Chinwalla A."/>
            <person name="Civetta A."/>
            <person name="Clifton S.W."/>
            <person name="Comeron J.M."/>
            <person name="Costello J.C."/>
            <person name="Coyne J.A."/>
            <person name="Daub J."/>
            <person name="David R.G."/>
            <person name="Delcher A.L."/>
            <person name="Delehaunty K."/>
            <person name="Do C.B."/>
            <person name="Ebling H."/>
            <person name="Edwards K."/>
            <person name="Eickbush T."/>
            <person name="Evans J.D."/>
            <person name="Filipski A."/>
            <person name="Findeiss S."/>
            <person name="Freyhult E."/>
            <person name="Fulton L."/>
            <person name="Fulton R."/>
            <person name="Garcia A.C."/>
            <person name="Gardiner A."/>
            <person name="Garfield D.A."/>
            <person name="Garvin B.E."/>
            <person name="Gibson G."/>
            <person name="Gilbert D."/>
            <person name="Gnerre S."/>
            <person name="Godfrey J."/>
            <person name="Good R."/>
            <person name="Gotea V."/>
            <person name="Gravely B."/>
            <person name="Greenberg A.J."/>
            <person name="Griffiths-Jones S."/>
            <person name="Gross S."/>
            <person name="Guigo R."/>
            <person name="Gustafson E.A."/>
            <person name="Haerty W."/>
            <person name="Hahn M.W."/>
            <person name="Halligan D.L."/>
            <person name="Halpern A.L."/>
            <person name="Halter G.M."/>
            <person name="Han M.V."/>
            <person name="Heger A."/>
            <person name="Hillier L."/>
            <person name="Hinrichs A.S."/>
            <person name="Holmes I."/>
            <person name="Hoskins R.A."/>
            <person name="Hubisz M.J."/>
            <person name="Hultmark D."/>
            <person name="Huntley M.A."/>
            <person name="Jaffe D.B."/>
            <person name="Jagadeeshan S."/>
            <person name="Jeck W.R."/>
            <person name="Johnson J."/>
            <person name="Jones C.D."/>
            <person name="Jordan W.C."/>
            <person name="Karpen G.H."/>
            <person name="Kataoka E."/>
            <person name="Keightley P.D."/>
            <person name="Kheradpour P."/>
            <person name="Kirkness E.F."/>
            <person name="Koerich L.B."/>
            <person name="Kristiansen K."/>
            <person name="Kudrna D."/>
            <person name="Kulathinal R.J."/>
            <person name="Kumar S."/>
            <person name="Kwok R."/>
            <person name="Lander E."/>
            <person name="Langley C.H."/>
            <person name="Lapoint R."/>
            <person name="Lazzaro B.P."/>
            <person name="Lee S.J."/>
            <person name="Levesque L."/>
            <person name="Li R."/>
            <person name="Lin C.F."/>
            <person name="Lin M.F."/>
            <person name="Lindblad-Toh K."/>
            <person name="Llopart A."/>
            <person name="Long M."/>
            <person name="Low L."/>
            <person name="Lozovsky E."/>
            <person name="Lu J."/>
            <person name="Luo M."/>
            <person name="Machado C.A."/>
            <person name="Makalowski W."/>
            <person name="Marzo M."/>
            <person name="Matsuda M."/>
            <person name="Matzkin L."/>
            <person name="McAllister B."/>
            <person name="McBride C.S."/>
            <person name="McKernan B."/>
            <person name="McKernan K."/>
            <person name="Mendez-Lago M."/>
            <person name="Minx P."/>
            <person name="Mollenhauer M.U."/>
            <person name="Montooth K."/>
            <person name="Mount S.M."/>
            <person name="Mu X."/>
            <person name="Myers E."/>
            <person name="Negre B."/>
            <person name="Newfeld S."/>
            <person name="Nielsen R."/>
            <person name="Noor M.A."/>
            <person name="O'Grady P."/>
            <person name="Pachter L."/>
            <person name="Papaceit M."/>
            <person name="Parisi M.J."/>
            <person name="Parisi M."/>
            <person name="Parts L."/>
            <person name="Pedersen J.S."/>
            <person name="Pesole G."/>
            <person name="Phillippy A.M."/>
            <person name="Ponting C.P."/>
            <person name="Pop M."/>
            <person name="Porcelli D."/>
            <person name="Powell J.R."/>
            <person name="Prohaska S."/>
            <person name="Pruitt K."/>
            <person name="Puig M."/>
            <person name="Quesneville H."/>
            <person name="Ram K.R."/>
            <person name="Rand D."/>
            <person name="Rasmussen M.D."/>
            <person name="Reed L.K."/>
            <person name="Reenan R."/>
            <person name="Reily A."/>
            <person name="Remington K.A."/>
            <person name="Rieger T.T."/>
            <person name="Ritchie M.G."/>
            <person name="Robin C."/>
            <person name="Rogers Y.H."/>
            <person name="Rohde C."/>
            <person name="Rozas J."/>
            <person name="Rubenfield M.J."/>
            <person name="Ruiz A."/>
            <person name="Russo S."/>
            <person name="Salzberg S.L."/>
            <person name="Sanchez-Gracia A."/>
            <person name="Saranga D.J."/>
            <person name="Sato H."/>
            <person name="Schaeffer S.W."/>
            <person name="Schatz M.C."/>
            <person name="Schlenke T."/>
            <person name="Schwartz R."/>
            <person name="Segarra C."/>
            <person name="Singh R.S."/>
            <person name="Sirot L."/>
            <person name="Sirota M."/>
            <person name="Sisneros N.B."/>
            <person name="Smith C.D."/>
            <person name="Smith T.F."/>
            <person name="Spieth J."/>
            <person name="Stage D.E."/>
            <person name="Stark A."/>
            <person name="Stephan W."/>
            <person name="Strausberg R.L."/>
            <person name="Strempel S."/>
            <person name="Sturgill D."/>
            <person name="Sutton G."/>
            <person name="Sutton G.G."/>
            <person name="Tao W."/>
            <person name="Teichmann S."/>
            <person name="Tobari Y.N."/>
            <person name="Tomimura Y."/>
            <person name="Tsolas J.M."/>
            <person name="Valente V.L."/>
            <person name="Venter E."/>
            <person name="Venter J.C."/>
            <person name="Vicario S."/>
            <person name="Vieira F.G."/>
            <person name="Vilella A.J."/>
            <person name="Villasante A."/>
            <person name="Walenz B."/>
            <person name="Wang J."/>
            <person name="Wasserman M."/>
            <person name="Watts T."/>
            <person name="Wilson D."/>
            <person name="Wilson R.K."/>
            <person name="Wing R.A."/>
            <person name="Wolfner M.F."/>
            <person name="Wong A."/>
            <person name="Wong G.K."/>
            <person name="Wu C.I."/>
            <person name="Wu G."/>
            <person name="Yamamoto D."/>
            <person name="Yang H.P."/>
            <person name="Yang S.P."/>
            <person name="Yorke J.A."/>
            <person name="Yoshida K."/>
            <person name="Zdobnov E."/>
            <person name="Zhang P."/>
            <person name="Zhang Y."/>
            <person name="Zimin A.V."/>
            <person name="Baldwin J."/>
            <person name="Abdouelleil A."/>
            <person name="Abdulkadir J."/>
            <person name="Abebe A."/>
            <person name="Abera B."/>
            <person name="Abreu J."/>
            <person name="Acer S.C."/>
            <person name="Aftuck L."/>
            <person name="Alexander A."/>
            <person name="An P."/>
            <person name="Anderson E."/>
            <person name="Anderson S."/>
            <person name="Arachi H."/>
            <person name="Azer M."/>
            <person name="Bachantsang P."/>
            <person name="Barry A."/>
            <person name="Bayul T."/>
            <person name="Berlin A."/>
            <person name="Bessette D."/>
            <person name="Bloom T."/>
            <person name="Blye J."/>
            <person name="Boguslavskiy L."/>
            <person name="Bonnet C."/>
            <person name="Boukhgalter B."/>
            <person name="Bourzgui I."/>
            <person name="Brown A."/>
            <person name="Cahill P."/>
            <person name="Channer S."/>
            <person name="Cheshatsang Y."/>
            <person name="Chuda L."/>
            <person name="Citroen M."/>
            <person name="Collymore A."/>
            <person name="Cooke P."/>
            <person name="Costello M."/>
            <person name="D'Aco K."/>
            <person name="Daza R."/>
            <person name="De Haan G."/>
            <person name="DeGray S."/>
            <person name="DeMaso C."/>
            <person name="Dhargay N."/>
            <person name="Dooley K."/>
            <person name="Dooley E."/>
            <person name="Doricent M."/>
            <person name="Dorje P."/>
            <person name="Dorjee K."/>
            <person name="Dupes A."/>
            <person name="Elong R."/>
            <person name="Falk J."/>
            <person name="Farina A."/>
            <person name="Faro S."/>
            <person name="Ferguson D."/>
            <person name="Fisher S."/>
            <person name="Foley C.D."/>
            <person name="Franke A."/>
            <person name="Friedrich D."/>
            <person name="Gadbois L."/>
            <person name="Gearin G."/>
            <person name="Gearin C.R."/>
            <person name="Giannoukos G."/>
            <person name="Goode T."/>
            <person name="Graham J."/>
            <person name="Grandbois E."/>
            <person name="Grewal S."/>
            <person name="Gyaltsen K."/>
            <person name="Hafez N."/>
            <person name="Hagos B."/>
            <person name="Hall J."/>
            <person name="Henson C."/>
            <person name="Hollinger A."/>
            <person name="Honan T."/>
            <person name="Huard M.D."/>
            <person name="Hughes L."/>
            <person name="Hurhula B."/>
            <person name="Husby M.E."/>
            <person name="Kamat A."/>
            <person name="Kanga B."/>
            <person name="Kashin S."/>
            <person name="Khazanovich D."/>
            <person name="Kisner P."/>
            <person name="Lance K."/>
            <person name="Lara M."/>
            <person name="Lee W."/>
            <person name="Lennon N."/>
            <person name="Letendre F."/>
            <person name="LeVine R."/>
            <person name="Lipovsky A."/>
            <person name="Liu X."/>
            <person name="Liu J."/>
            <person name="Liu S."/>
            <person name="Lokyitsang T."/>
            <person name="Lokyitsang Y."/>
            <person name="Lubonja R."/>
            <person name="Lui A."/>
            <person name="MacDonald P."/>
            <person name="Magnisalis V."/>
            <person name="Maru K."/>
            <person name="Matthews C."/>
            <person name="McCusker W."/>
            <person name="McDonough S."/>
            <person name="Mehta T."/>
            <person name="Meldrim J."/>
            <person name="Meneus L."/>
            <person name="Mihai O."/>
            <person name="Mihalev A."/>
            <person name="Mihova T."/>
            <person name="Mittelman R."/>
            <person name="Mlenga V."/>
            <person name="Montmayeur A."/>
            <person name="Mulrain L."/>
            <person name="Navidi A."/>
            <person name="Naylor J."/>
            <person name="Negash T."/>
            <person name="Nguyen T."/>
            <person name="Nguyen N."/>
            <person name="Nicol R."/>
            <person name="Norbu C."/>
            <person name="Norbu N."/>
            <person name="Novod N."/>
            <person name="O'Neill B."/>
            <person name="Osman S."/>
            <person name="Markiewicz E."/>
            <person name="Oyono O.L."/>
            <person name="Patti C."/>
            <person name="Phunkhang P."/>
            <person name="Pierre F."/>
            <person name="Priest M."/>
            <person name="Raghuraman S."/>
            <person name="Rege F."/>
            <person name="Reyes R."/>
            <person name="Rise C."/>
            <person name="Rogov P."/>
            <person name="Ross K."/>
            <person name="Ryan E."/>
            <person name="Settipalli S."/>
            <person name="Shea T."/>
            <person name="Sherpa N."/>
            <person name="Shi L."/>
            <person name="Shih D."/>
            <person name="Sparrow T."/>
            <person name="Spaulding J."/>
            <person name="Stalker J."/>
            <person name="Stange-Thomann N."/>
            <person name="Stavropoulos S."/>
            <person name="Stone C."/>
            <person name="Strader C."/>
            <person name="Tesfaye S."/>
            <person name="Thomson T."/>
            <person name="Thoulutsang Y."/>
            <person name="Thoulutsang D."/>
            <person name="Topham K."/>
            <person name="Topping I."/>
            <person name="Tsamla T."/>
            <person name="Vassiliev H."/>
            <person name="Vo A."/>
            <person name="Wangchuk T."/>
            <person name="Wangdi T."/>
            <person name="Weiand M."/>
            <person name="Wilkinson J."/>
            <person name="Wilson A."/>
            <person name="Yadav S."/>
            <person name="Young G."/>
            <person name="Yu Q."/>
            <person name="Zembek L."/>
            <person name="Zhong D."/>
            <person name="Zimmer A."/>
            <person name="Zwirko Z."/>
            <person name="Jaffe D.B."/>
            <person name="Alvarez P."/>
            <person name="Brockman W."/>
            <person name="Butler J."/>
            <person name="Chin C."/>
            <person name="Gnerre S."/>
            <person name="Grabherr M."/>
            <person name="Kleber M."/>
            <person name="Mauceli E."/>
            <person name="MacCallum I."/>
        </authorList>
    </citation>
    <scope>NUCLEOTIDE SEQUENCE [LARGE SCALE GENOMIC DNA]</scope>
    <source>
        <strain evidence="3">MSH-3 / Tucson 14011-0111.49</strain>
    </source>
</reference>
<evidence type="ECO:0000313" key="3">
    <source>
        <dbReference type="Proteomes" id="UP000008744"/>
    </source>
</evidence>
<feature type="compositionally biased region" description="Low complexity" evidence="1">
    <location>
        <begin position="82"/>
        <end position="97"/>
    </location>
</feature>
<gene>
    <name evidence="2" type="primary">Dper\GL18487</name>
    <name evidence="2" type="ORF">Dper_GL18487</name>
</gene>
<evidence type="ECO:0000256" key="1">
    <source>
        <dbReference type="SAM" id="MobiDB-lite"/>
    </source>
</evidence>
<feature type="region of interest" description="Disordered" evidence="1">
    <location>
        <begin position="48"/>
        <end position="186"/>
    </location>
</feature>
<dbReference type="EMBL" id="CH479180">
    <property type="protein sequence ID" value="EDW29305.1"/>
    <property type="molecule type" value="Genomic_DNA"/>
</dbReference>
<feature type="region of interest" description="Disordered" evidence="1">
    <location>
        <begin position="1"/>
        <end position="23"/>
    </location>
</feature>
<feature type="compositionally biased region" description="Gly residues" evidence="1">
    <location>
        <begin position="98"/>
        <end position="114"/>
    </location>
</feature>
<feature type="compositionally biased region" description="Polar residues" evidence="1">
    <location>
        <begin position="9"/>
        <end position="23"/>
    </location>
</feature>
<proteinExistence type="predicted"/>
<organism evidence="3">
    <name type="scientific">Drosophila persimilis</name>
    <name type="common">Fruit fly</name>
    <dbReference type="NCBI Taxonomy" id="7234"/>
    <lineage>
        <taxon>Eukaryota</taxon>
        <taxon>Metazoa</taxon>
        <taxon>Ecdysozoa</taxon>
        <taxon>Arthropoda</taxon>
        <taxon>Hexapoda</taxon>
        <taxon>Insecta</taxon>
        <taxon>Pterygota</taxon>
        <taxon>Neoptera</taxon>
        <taxon>Endopterygota</taxon>
        <taxon>Diptera</taxon>
        <taxon>Brachycera</taxon>
        <taxon>Muscomorpha</taxon>
        <taxon>Ephydroidea</taxon>
        <taxon>Drosophilidae</taxon>
        <taxon>Drosophila</taxon>
        <taxon>Sophophora</taxon>
    </lineage>
</organism>
<feature type="compositionally biased region" description="Basic and acidic residues" evidence="1">
    <location>
        <begin position="128"/>
        <end position="146"/>
    </location>
</feature>
<protein>
    <submittedName>
        <fullName evidence="2">GL18487</fullName>
    </submittedName>
</protein>
<feature type="compositionally biased region" description="Basic and acidic residues" evidence="1">
    <location>
        <begin position="156"/>
        <end position="168"/>
    </location>
</feature>
<name>B4G7H2_DROPE</name>
<sequence length="186" mass="18885">MDNKINCEHNLSNHGGSEGNSCSAVPEDNPFLMVAAVSCSICGGCQRPTNEAKKTDGEQGKAPPKTPPRKGKDLDSKVTYKTGSAGTAGTAGAAGAVGASGGAGAFGGSGGAGAGPTSKNSRKISPAKSRESSKSKKIIGPRDESTASKSARPKKIKDQNEMNNQDKSRKIKGSNSNHRPNKNSSG</sequence>